<dbReference type="Proteomes" id="UP000012063">
    <property type="component" value="Unassembled WGS sequence"/>
</dbReference>
<dbReference type="PANTHER" id="PTHR30578:SF0">
    <property type="entry name" value="ION-TRANSLOCATING OXIDOREDUCTASE COMPLEX SUBUNIT D"/>
    <property type="match status" value="1"/>
</dbReference>
<dbReference type="eggNOG" id="COG4658">
    <property type="taxonomic scope" value="Bacteria"/>
</dbReference>
<keyword evidence="5 10" id="KW-0812">Transmembrane</keyword>
<feature type="transmembrane region" description="Helical" evidence="10">
    <location>
        <begin position="208"/>
        <end position="238"/>
    </location>
</feature>
<dbReference type="GO" id="GO:0022900">
    <property type="term" value="P:electron transport chain"/>
    <property type="evidence" value="ECO:0007669"/>
    <property type="project" value="UniProtKB-UniRule"/>
</dbReference>
<keyword evidence="9 10" id="KW-0472">Membrane</keyword>
<evidence type="ECO:0000256" key="8">
    <source>
        <dbReference type="ARBA" id="ARBA00022989"/>
    </source>
</evidence>
<dbReference type="RefSeq" id="WP_005487391.1">
    <property type="nucleotide sequence ID" value="NZ_CAUI01000005.1"/>
</dbReference>
<keyword evidence="4 10" id="KW-0288">FMN</keyword>
<feature type="transmembrane region" description="Helical" evidence="10">
    <location>
        <begin position="272"/>
        <end position="291"/>
    </location>
</feature>
<dbReference type="HAMAP" id="MF_00462">
    <property type="entry name" value="RsxD_RnfD"/>
    <property type="match status" value="1"/>
</dbReference>
<dbReference type="GO" id="GO:0005886">
    <property type="term" value="C:plasma membrane"/>
    <property type="evidence" value="ECO:0007669"/>
    <property type="project" value="UniProtKB-SubCell"/>
</dbReference>
<dbReference type="PANTHER" id="PTHR30578">
    <property type="entry name" value="ELECTRON TRANSPORT COMPLEX PROTEIN RNFD"/>
    <property type="match status" value="1"/>
</dbReference>
<feature type="transmembrane region" description="Helical" evidence="10">
    <location>
        <begin position="312"/>
        <end position="333"/>
    </location>
</feature>
<name>M5EBC4_9FIRM</name>
<keyword evidence="12" id="KW-1185">Reference proteome</keyword>
<dbReference type="STRING" id="1293054.HSACCH_00356"/>
<dbReference type="AlphaFoldDB" id="M5EBC4"/>
<dbReference type="EMBL" id="CAUI01000005">
    <property type="protein sequence ID" value="CCU78041.1"/>
    <property type="molecule type" value="Genomic_DNA"/>
</dbReference>
<comment type="subunit">
    <text evidence="10">The complex is composed of six subunits: RnfA, RnfB, RnfC, RnfD, RnfE and RnfG.</text>
</comment>
<feature type="transmembrane region" description="Helical" evidence="10">
    <location>
        <begin position="20"/>
        <end position="47"/>
    </location>
</feature>
<proteinExistence type="inferred from homology"/>
<evidence type="ECO:0000313" key="11">
    <source>
        <dbReference type="EMBL" id="CCU78041.1"/>
    </source>
</evidence>
<evidence type="ECO:0000313" key="12">
    <source>
        <dbReference type="Proteomes" id="UP000012063"/>
    </source>
</evidence>
<evidence type="ECO:0000256" key="10">
    <source>
        <dbReference type="HAMAP-Rule" id="MF_00462"/>
    </source>
</evidence>
<dbReference type="InterPro" id="IPR004338">
    <property type="entry name" value="NqrB/RnfD"/>
</dbReference>
<evidence type="ECO:0000256" key="2">
    <source>
        <dbReference type="ARBA" id="ARBA00022553"/>
    </source>
</evidence>
<comment type="subcellular location">
    <subcellularLocation>
        <location evidence="10">Cell membrane</location>
        <topology evidence="10">Multi-pass membrane protein</topology>
    </subcellularLocation>
</comment>
<keyword evidence="1 10" id="KW-0813">Transport</keyword>
<feature type="transmembrane region" description="Helical" evidence="10">
    <location>
        <begin position="175"/>
        <end position="196"/>
    </location>
</feature>
<comment type="cofactor">
    <cofactor evidence="10">
        <name>FMN</name>
        <dbReference type="ChEBI" id="CHEBI:58210"/>
    </cofactor>
</comment>
<accession>M5EBC4</accession>
<evidence type="ECO:0000256" key="9">
    <source>
        <dbReference type="ARBA" id="ARBA00023136"/>
    </source>
</evidence>
<comment type="caution">
    <text evidence="10">Lacks conserved residue(s) required for the propagation of feature annotation.</text>
</comment>
<reference evidence="12" key="1">
    <citation type="journal article" date="2013" name="Genome Announc.">
        <title>Genome Sequence of Halanaerobium saccharolyticum subsp. saccharolyticum Strain DSM 6643T, a Halophilic Hydrogen-Producing Bacterium.</title>
        <authorList>
            <person name="Kivisto A."/>
            <person name="Larjo A."/>
            <person name="Ciranna A."/>
            <person name="Santala V."/>
            <person name="Roos C."/>
            <person name="Karp M."/>
        </authorList>
    </citation>
    <scope>NUCLEOTIDE SEQUENCE [LARGE SCALE GENOMIC DNA]</scope>
    <source>
        <strain evidence="12">DSM 6643</strain>
    </source>
</reference>
<keyword evidence="2 10" id="KW-0597">Phosphoprotein</keyword>
<dbReference type="NCBIfam" id="TIGR01946">
    <property type="entry name" value="rnfD"/>
    <property type="match status" value="1"/>
</dbReference>
<comment type="similarity">
    <text evidence="10">Belongs to the NqrB/RnfD family.</text>
</comment>
<organism evidence="11 12">
    <name type="scientific">Halanaerobium saccharolyticum subsp. saccharolyticum DSM 6643</name>
    <dbReference type="NCBI Taxonomy" id="1293054"/>
    <lineage>
        <taxon>Bacteria</taxon>
        <taxon>Bacillati</taxon>
        <taxon>Bacillota</taxon>
        <taxon>Clostridia</taxon>
        <taxon>Halanaerobiales</taxon>
        <taxon>Halanaerobiaceae</taxon>
        <taxon>Halanaerobium</taxon>
    </lineage>
</organism>
<keyword evidence="3 10" id="KW-0285">Flavoprotein</keyword>
<gene>
    <name evidence="10" type="primary">rnfD</name>
    <name evidence="11" type="ORF">HSACCH_00356</name>
</gene>
<dbReference type="EC" id="7.-.-.-" evidence="10"/>
<keyword evidence="10" id="KW-1003">Cell membrane</keyword>
<keyword evidence="8 10" id="KW-1133">Transmembrane helix</keyword>
<evidence type="ECO:0000256" key="6">
    <source>
        <dbReference type="ARBA" id="ARBA00022967"/>
    </source>
</evidence>
<dbReference type="Pfam" id="PF03116">
    <property type="entry name" value="NQR2_RnfD_RnfE"/>
    <property type="match status" value="1"/>
</dbReference>
<evidence type="ECO:0000256" key="3">
    <source>
        <dbReference type="ARBA" id="ARBA00022630"/>
    </source>
</evidence>
<evidence type="ECO:0000256" key="4">
    <source>
        <dbReference type="ARBA" id="ARBA00022643"/>
    </source>
</evidence>
<dbReference type="InParanoid" id="M5EBC4"/>
<evidence type="ECO:0000256" key="5">
    <source>
        <dbReference type="ARBA" id="ARBA00022692"/>
    </source>
</evidence>
<evidence type="ECO:0000256" key="1">
    <source>
        <dbReference type="ARBA" id="ARBA00022448"/>
    </source>
</evidence>
<dbReference type="GO" id="GO:0055085">
    <property type="term" value="P:transmembrane transport"/>
    <property type="evidence" value="ECO:0007669"/>
    <property type="project" value="InterPro"/>
</dbReference>
<evidence type="ECO:0000256" key="7">
    <source>
        <dbReference type="ARBA" id="ARBA00022982"/>
    </source>
</evidence>
<protein>
    <recommendedName>
        <fullName evidence="10">Ion-translocating oxidoreductase complex subunit D</fullName>
        <ecNumber evidence="10">7.-.-.-</ecNumber>
    </recommendedName>
    <alternativeName>
        <fullName evidence="10">Rnf electron transport complex subunit D</fullName>
    </alternativeName>
</protein>
<sequence length="334" mass="35828">MNLELSGPHIGTDDSIEKTMWNVALALIPAAAAASIFFGTYALYLIFSTAIFSVILEYPFTKKFPGDGSAFVTGMLLGMSIPANSPFWLPLVGAFFAIIIAKQLFGGLGNNVFNPALAGRAIIRLSFAEYFAKWPAPFDAVAGATPLAQRASDSSYTYLSQNGISGLWNLFVGNIPGAIGETSALALLIGAAFLYYKGYISWRIPGSFIIGVIITSWLLGVNPLLSIFAGAVILGAFFMATDMVSSPSAKEARLAYGAGCGVLTVLIRYFSIYSGGVTFAILTMNGLAYLFDHLFEGFHFGQYQIRKKNYKIIASAVSAAFLIIIFSYFTLLIG</sequence>
<dbReference type="InterPro" id="IPR011303">
    <property type="entry name" value="RnfD_bac"/>
</dbReference>
<feature type="modified residue" description="FMN phosphoryl threonine" evidence="10">
    <location>
        <position position="145"/>
    </location>
</feature>
<keyword evidence="6 10" id="KW-1278">Translocase</keyword>
<comment type="caution">
    <text evidence="11">The sequence shown here is derived from an EMBL/GenBank/DDBJ whole genome shotgun (WGS) entry which is preliminary data.</text>
</comment>
<dbReference type="OrthoDB" id="9776359at2"/>
<keyword evidence="7 10" id="KW-0249">Electron transport</keyword>
<comment type="function">
    <text evidence="10">Part of a membrane-bound complex that couples electron transfer with translocation of ions across the membrane.</text>
</comment>